<sequence>MKPALVGADESQDANSSSLPGHRAPRPSSYPHEPPSPADLALAQPSGRRGRPSPPILPWYCSRALMDALRPFMIGLSTFARRGCDGG</sequence>
<protein>
    <submittedName>
        <fullName evidence="2">Uncharacterized protein</fullName>
    </submittedName>
</protein>
<dbReference type="AlphaFoldDB" id="M2NH97"/>
<evidence type="ECO:0000313" key="2">
    <source>
        <dbReference type="EMBL" id="EMC98400.1"/>
    </source>
</evidence>
<evidence type="ECO:0000313" key="3">
    <source>
        <dbReference type="Proteomes" id="UP000011761"/>
    </source>
</evidence>
<evidence type="ECO:0000256" key="1">
    <source>
        <dbReference type="SAM" id="MobiDB-lite"/>
    </source>
</evidence>
<dbReference type="GeneID" id="19111780"/>
<organism evidence="2 3">
    <name type="scientific">Baudoinia panamericana (strain UAMH 10762)</name>
    <name type="common">Angels' share fungus</name>
    <name type="synonym">Baudoinia compniacensis (strain UAMH 10762)</name>
    <dbReference type="NCBI Taxonomy" id="717646"/>
    <lineage>
        <taxon>Eukaryota</taxon>
        <taxon>Fungi</taxon>
        <taxon>Dikarya</taxon>
        <taxon>Ascomycota</taxon>
        <taxon>Pezizomycotina</taxon>
        <taxon>Dothideomycetes</taxon>
        <taxon>Dothideomycetidae</taxon>
        <taxon>Mycosphaerellales</taxon>
        <taxon>Teratosphaeriaceae</taxon>
        <taxon>Baudoinia</taxon>
    </lineage>
</organism>
<gene>
    <name evidence="2" type="ORF">BAUCODRAFT_32441</name>
</gene>
<dbReference type="EMBL" id="KB445553">
    <property type="protein sequence ID" value="EMC98400.1"/>
    <property type="molecule type" value="Genomic_DNA"/>
</dbReference>
<dbReference type="HOGENOM" id="CLU_2483026_0_0_1"/>
<dbReference type="KEGG" id="bcom:BAUCODRAFT_32441"/>
<dbReference type="Proteomes" id="UP000011761">
    <property type="component" value="Unassembled WGS sequence"/>
</dbReference>
<accession>M2NH97</accession>
<name>M2NH97_BAUPA</name>
<reference evidence="2 3" key="1">
    <citation type="journal article" date="2012" name="PLoS Pathog.">
        <title>Diverse lifestyles and strategies of plant pathogenesis encoded in the genomes of eighteen Dothideomycetes fungi.</title>
        <authorList>
            <person name="Ohm R.A."/>
            <person name="Feau N."/>
            <person name="Henrissat B."/>
            <person name="Schoch C.L."/>
            <person name="Horwitz B.A."/>
            <person name="Barry K.W."/>
            <person name="Condon B.J."/>
            <person name="Copeland A.C."/>
            <person name="Dhillon B."/>
            <person name="Glaser F."/>
            <person name="Hesse C.N."/>
            <person name="Kosti I."/>
            <person name="LaButti K."/>
            <person name="Lindquist E.A."/>
            <person name="Lucas S."/>
            <person name="Salamov A.A."/>
            <person name="Bradshaw R.E."/>
            <person name="Ciuffetti L."/>
            <person name="Hamelin R.C."/>
            <person name="Kema G.H.J."/>
            <person name="Lawrence C."/>
            <person name="Scott J.A."/>
            <person name="Spatafora J.W."/>
            <person name="Turgeon B.G."/>
            <person name="de Wit P.J.G.M."/>
            <person name="Zhong S."/>
            <person name="Goodwin S.B."/>
            <person name="Grigoriev I.V."/>
        </authorList>
    </citation>
    <scope>NUCLEOTIDE SEQUENCE [LARGE SCALE GENOMIC DNA]</scope>
    <source>
        <strain evidence="2 3">UAMH 10762</strain>
    </source>
</reference>
<proteinExistence type="predicted"/>
<keyword evidence="3" id="KW-1185">Reference proteome</keyword>
<feature type="region of interest" description="Disordered" evidence="1">
    <location>
        <begin position="1"/>
        <end position="54"/>
    </location>
</feature>
<dbReference type="RefSeq" id="XP_007674484.1">
    <property type="nucleotide sequence ID" value="XM_007676294.1"/>
</dbReference>